<name>A0A179BVQ4_RHILE</name>
<dbReference type="eggNOG" id="COG4529">
    <property type="taxonomic scope" value="Bacteria"/>
</dbReference>
<organism evidence="1">
    <name type="scientific">Rhizobium leguminosarum</name>
    <dbReference type="NCBI Taxonomy" id="384"/>
    <lineage>
        <taxon>Bacteria</taxon>
        <taxon>Pseudomonadati</taxon>
        <taxon>Pseudomonadota</taxon>
        <taxon>Alphaproteobacteria</taxon>
        <taxon>Hyphomicrobiales</taxon>
        <taxon>Rhizobiaceae</taxon>
        <taxon>Rhizobium/Agrobacterium group</taxon>
        <taxon>Rhizobium</taxon>
    </lineage>
</organism>
<proteinExistence type="predicted"/>
<accession>A0A179BVQ4</accession>
<sequence length="59" mass="6135">MNCIATNGVLFSAPAGLEVLPADLTIDCRFRQSGTDSPLVRSLIVAGLVTRDELGSVSS</sequence>
<dbReference type="AlphaFoldDB" id="A0A179BVQ4"/>
<dbReference type="EMBL" id="LWBS01000097">
    <property type="protein sequence ID" value="OAP95788.1"/>
    <property type="molecule type" value="Genomic_DNA"/>
</dbReference>
<gene>
    <name evidence="1" type="ORF">A4U53_16835</name>
</gene>
<protein>
    <submittedName>
        <fullName evidence="1">Uncharacterized protein</fullName>
    </submittedName>
</protein>
<evidence type="ECO:0000313" key="1">
    <source>
        <dbReference type="EMBL" id="OAP95788.1"/>
    </source>
</evidence>
<reference evidence="1" key="1">
    <citation type="submission" date="2016-04" db="EMBL/GenBank/DDBJ databases">
        <title>Fast-growing isolate from the root nodules of Vavilovia formosa.</title>
        <authorList>
            <person name="Kimeklis A."/>
            <person name="Safronova V."/>
            <person name="Belimov A."/>
            <person name="Andronov E."/>
        </authorList>
    </citation>
    <scope>NUCLEOTIDE SEQUENCE [LARGE SCALE GENOMIC DNA]</scope>
    <source>
        <strain evidence="1">Vaf-46</strain>
    </source>
</reference>
<comment type="caution">
    <text evidence="1">The sequence shown here is derived from an EMBL/GenBank/DDBJ whole genome shotgun (WGS) entry which is preliminary data.</text>
</comment>